<feature type="chain" id="PRO_5013247379" description="Lipoprotein" evidence="1">
    <location>
        <begin position="27"/>
        <end position="127"/>
    </location>
</feature>
<dbReference type="EMBL" id="CP017641">
    <property type="protein sequence ID" value="APZ94868.1"/>
    <property type="molecule type" value="Genomic_DNA"/>
</dbReference>
<dbReference type="PROSITE" id="PS51257">
    <property type="entry name" value="PROKAR_LIPOPROTEIN"/>
    <property type="match status" value="1"/>
</dbReference>
<gene>
    <name evidence="2" type="ORF">Fuma_04518</name>
</gene>
<sequence length="127" mass="14317" precursor="true">MKLLPRVALHRSVVALSLLAATGCNSEPDQLPEVTVNVPDQFERDGIAWQKQPGVQAPDMQCLKKFFSLNQDLAGSPEFEGQPTVFTSGTNDRRFYWLNPAADGLRWQCVEFRNRKFSVMDGTENPF</sequence>
<dbReference type="RefSeq" id="WP_077026114.1">
    <property type="nucleotide sequence ID" value="NZ_CP017641.1"/>
</dbReference>
<reference evidence="2 3" key="1">
    <citation type="journal article" date="2016" name="Front. Microbiol.">
        <title>Fuerstia marisgermanicae gen. nov., sp. nov., an Unusual Member of the Phylum Planctomycetes from the German Wadden Sea.</title>
        <authorList>
            <person name="Kohn T."/>
            <person name="Heuer A."/>
            <person name="Jogler M."/>
            <person name="Vollmers J."/>
            <person name="Boedeker C."/>
            <person name="Bunk B."/>
            <person name="Rast P."/>
            <person name="Borchert D."/>
            <person name="Glockner I."/>
            <person name="Freese H.M."/>
            <person name="Klenk H.P."/>
            <person name="Overmann J."/>
            <person name="Kaster A.K."/>
            <person name="Rohde M."/>
            <person name="Wiegand S."/>
            <person name="Jogler C."/>
        </authorList>
    </citation>
    <scope>NUCLEOTIDE SEQUENCE [LARGE SCALE GENOMIC DNA]</scope>
    <source>
        <strain evidence="2 3">NH11</strain>
    </source>
</reference>
<proteinExistence type="predicted"/>
<keyword evidence="1" id="KW-0732">Signal</keyword>
<name>A0A1P8WLD3_9PLAN</name>
<evidence type="ECO:0000256" key="1">
    <source>
        <dbReference type="SAM" id="SignalP"/>
    </source>
</evidence>
<feature type="signal peptide" evidence="1">
    <location>
        <begin position="1"/>
        <end position="26"/>
    </location>
</feature>
<accession>A0A1P8WLD3</accession>
<dbReference type="AlphaFoldDB" id="A0A1P8WLD3"/>
<dbReference type="KEGG" id="fmr:Fuma_04518"/>
<dbReference type="Proteomes" id="UP000187735">
    <property type="component" value="Chromosome"/>
</dbReference>
<organism evidence="2 3">
    <name type="scientific">Fuerstiella marisgermanici</name>
    <dbReference type="NCBI Taxonomy" id="1891926"/>
    <lineage>
        <taxon>Bacteria</taxon>
        <taxon>Pseudomonadati</taxon>
        <taxon>Planctomycetota</taxon>
        <taxon>Planctomycetia</taxon>
        <taxon>Planctomycetales</taxon>
        <taxon>Planctomycetaceae</taxon>
        <taxon>Fuerstiella</taxon>
    </lineage>
</organism>
<evidence type="ECO:0000313" key="2">
    <source>
        <dbReference type="EMBL" id="APZ94868.1"/>
    </source>
</evidence>
<evidence type="ECO:0000313" key="3">
    <source>
        <dbReference type="Proteomes" id="UP000187735"/>
    </source>
</evidence>
<protein>
    <recommendedName>
        <fullName evidence="4">Lipoprotein</fullName>
    </recommendedName>
</protein>
<evidence type="ECO:0008006" key="4">
    <source>
        <dbReference type="Google" id="ProtNLM"/>
    </source>
</evidence>
<keyword evidence="3" id="KW-1185">Reference proteome</keyword>
<dbReference type="STRING" id="1891926.Fuma_04518"/>